<evidence type="ECO:0000259" key="2">
    <source>
        <dbReference type="Pfam" id="PF00578"/>
    </source>
</evidence>
<dbReference type="GO" id="GO:0016209">
    <property type="term" value="F:antioxidant activity"/>
    <property type="evidence" value="ECO:0007669"/>
    <property type="project" value="InterPro"/>
</dbReference>
<evidence type="ECO:0000313" key="3">
    <source>
        <dbReference type="EMBL" id="PLP99804.1"/>
    </source>
</evidence>
<feature type="domain" description="Alkyl hydroperoxide reductase subunit C/ Thiol specific antioxidant" evidence="2">
    <location>
        <begin position="7"/>
        <end position="136"/>
    </location>
</feature>
<organism evidence="3 4">
    <name type="scientific">Cupriavidus pauculus</name>
    <dbReference type="NCBI Taxonomy" id="82633"/>
    <lineage>
        <taxon>Bacteria</taxon>
        <taxon>Pseudomonadati</taxon>
        <taxon>Pseudomonadota</taxon>
        <taxon>Betaproteobacteria</taxon>
        <taxon>Burkholderiales</taxon>
        <taxon>Burkholderiaceae</taxon>
        <taxon>Cupriavidus</taxon>
    </lineage>
</organism>
<dbReference type="PANTHER" id="PTHR42852">
    <property type="entry name" value="THIOL:DISULFIDE INTERCHANGE PROTEIN DSBE"/>
    <property type="match status" value="1"/>
</dbReference>
<evidence type="ECO:0000313" key="4">
    <source>
        <dbReference type="Proteomes" id="UP000234341"/>
    </source>
</evidence>
<comment type="caution">
    <text evidence="3">The sequence shown here is derived from an EMBL/GenBank/DDBJ whole genome shotgun (WGS) entry which is preliminary data.</text>
</comment>
<reference evidence="3 4" key="1">
    <citation type="submission" date="2017-12" db="EMBL/GenBank/DDBJ databases">
        <title>Genome sequence of the active heterotrophic nitrifier-denitrifier, Cupriavidus pauculus UM1.</title>
        <authorList>
            <person name="Putonti C."/>
            <person name="Castignetti D."/>
        </authorList>
    </citation>
    <scope>NUCLEOTIDE SEQUENCE [LARGE SCALE GENOMIC DNA]</scope>
    <source>
        <strain evidence="3 4">UM1</strain>
    </source>
</reference>
<dbReference type="SUPFAM" id="SSF52833">
    <property type="entry name" value="Thioredoxin-like"/>
    <property type="match status" value="1"/>
</dbReference>
<sequence>MSEFRPQPAPAWAVQQWFNTDRPLSIEALRGKVIVLEAFQMLCPGCVSHGLPQALRVHQTFPSSEVAVIGLHTVFEHHDAMTPTALRAFLHEYRLPFPVGVDMPADQGDIPLTMQAYAMRGTPTLVLIDARGHLRRQYFGSVSDLTLGADIAELVLEARADQAGASARSSSHPTGTPGDDCASGACAVHTTSP</sequence>
<evidence type="ECO:0000256" key="1">
    <source>
        <dbReference type="SAM" id="MobiDB-lite"/>
    </source>
</evidence>
<dbReference type="InterPro" id="IPR050553">
    <property type="entry name" value="Thioredoxin_ResA/DsbE_sf"/>
</dbReference>
<dbReference type="AlphaFoldDB" id="A0A2N5CC90"/>
<dbReference type="PANTHER" id="PTHR42852:SF13">
    <property type="entry name" value="PROTEIN DIPZ"/>
    <property type="match status" value="1"/>
</dbReference>
<accession>A0A2N5CC90</accession>
<dbReference type="Proteomes" id="UP000234341">
    <property type="component" value="Unassembled WGS sequence"/>
</dbReference>
<dbReference type="EMBL" id="PJRP01000006">
    <property type="protein sequence ID" value="PLP99804.1"/>
    <property type="molecule type" value="Genomic_DNA"/>
</dbReference>
<proteinExistence type="predicted"/>
<name>A0A2N5CC90_9BURK</name>
<dbReference type="InterPro" id="IPR000866">
    <property type="entry name" value="AhpC/TSA"/>
</dbReference>
<dbReference type="GO" id="GO:0016491">
    <property type="term" value="F:oxidoreductase activity"/>
    <property type="evidence" value="ECO:0007669"/>
    <property type="project" value="InterPro"/>
</dbReference>
<dbReference type="Pfam" id="PF00578">
    <property type="entry name" value="AhpC-TSA"/>
    <property type="match status" value="1"/>
</dbReference>
<protein>
    <submittedName>
        <fullName evidence="3">Alkyl hydroperoxide reductase</fullName>
    </submittedName>
</protein>
<dbReference type="RefSeq" id="WP_101682379.1">
    <property type="nucleotide sequence ID" value="NZ_PJRP01000006.1"/>
</dbReference>
<dbReference type="InterPro" id="IPR036249">
    <property type="entry name" value="Thioredoxin-like_sf"/>
</dbReference>
<dbReference type="Gene3D" id="3.40.30.10">
    <property type="entry name" value="Glutaredoxin"/>
    <property type="match status" value="1"/>
</dbReference>
<gene>
    <name evidence="3" type="ORF">CYJ10_15600</name>
</gene>
<feature type="region of interest" description="Disordered" evidence="1">
    <location>
        <begin position="165"/>
        <end position="193"/>
    </location>
</feature>
<dbReference type="OrthoDB" id="9811352at2"/>